<evidence type="ECO:0000256" key="1">
    <source>
        <dbReference type="ARBA" id="ARBA00012528"/>
    </source>
</evidence>
<dbReference type="PROSITE" id="PS50885">
    <property type="entry name" value="HAMP"/>
    <property type="match status" value="1"/>
</dbReference>
<dbReference type="SUPFAM" id="SSF55781">
    <property type="entry name" value="GAF domain-like"/>
    <property type="match status" value="1"/>
</dbReference>
<dbReference type="InterPro" id="IPR050469">
    <property type="entry name" value="Diguanylate_Cyclase"/>
</dbReference>
<evidence type="ECO:0000256" key="2">
    <source>
        <dbReference type="ARBA" id="ARBA00034247"/>
    </source>
</evidence>
<dbReference type="InterPro" id="IPR003018">
    <property type="entry name" value="GAF"/>
</dbReference>
<dbReference type="OrthoDB" id="9812260at2"/>
<dbReference type="InterPro" id="IPR029787">
    <property type="entry name" value="Nucleotide_cyclase"/>
</dbReference>
<dbReference type="FunFam" id="3.30.70.270:FF:000001">
    <property type="entry name" value="Diguanylate cyclase domain protein"/>
    <property type="match status" value="1"/>
</dbReference>
<dbReference type="NCBIfam" id="TIGR00254">
    <property type="entry name" value="GGDEF"/>
    <property type="match status" value="1"/>
</dbReference>
<dbReference type="GO" id="GO:0043709">
    <property type="term" value="P:cell adhesion involved in single-species biofilm formation"/>
    <property type="evidence" value="ECO:0007669"/>
    <property type="project" value="TreeGrafter"/>
</dbReference>
<dbReference type="EC" id="2.7.7.65" evidence="1"/>
<feature type="domain" description="HAMP" evidence="4">
    <location>
        <begin position="207"/>
        <end position="260"/>
    </location>
</feature>
<dbReference type="RefSeq" id="WP_109460471.1">
    <property type="nucleotide sequence ID" value="NZ_QFBC01000012.1"/>
</dbReference>
<dbReference type="CDD" id="cd06225">
    <property type="entry name" value="HAMP"/>
    <property type="match status" value="1"/>
</dbReference>
<organism evidence="6 7">
    <name type="scientific">Metarhizobium album</name>
    <dbReference type="NCBI Taxonomy" id="2182425"/>
    <lineage>
        <taxon>Bacteria</taxon>
        <taxon>Pseudomonadati</taxon>
        <taxon>Pseudomonadota</taxon>
        <taxon>Alphaproteobacteria</taxon>
        <taxon>Hyphomicrobiales</taxon>
        <taxon>Rhizobiaceae</taxon>
        <taxon>Metarhizobium</taxon>
    </lineage>
</organism>
<dbReference type="Pfam" id="PF00990">
    <property type="entry name" value="GGDEF"/>
    <property type="match status" value="1"/>
</dbReference>
<dbReference type="PANTHER" id="PTHR45138:SF9">
    <property type="entry name" value="DIGUANYLATE CYCLASE DGCM-RELATED"/>
    <property type="match status" value="1"/>
</dbReference>
<dbReference type="GO" id="GO:0052621">
    <property type="term" value="F:diguanylate cyclase activity"/>
    <property type="evidence" value="ECO:0007669"/>
    <property type="project" value="UniProtKB-EC"/>
</dbReference>
<evidence type="ECO:0000313" key="6">
    <source>
        <dbReference type="EMBL" id="PWE54064.1"/>
    </source>
</evidence>
<comment type="caution">
    <text evidence="6">The sequence shown here is derived from an EMBL/GenBank/DDBJ whole genome shotgun (WGS) entry which is preliminary data.</text>
</comment>
<dbReference type="GO" id="GO:0007165">
    <property type="term" value="P:signal transduction"/>
    <property type="evidence" value="ECO:0007669"/>
    <property type="project" value="InterPro"/>
</dbReference>
<dbReference type="SMART" id="SM00065">
    <property type="entry name" value="GAF"/>
    <property type="match status" value="1"/>
</dbReference>
<dbReference type="EMBL" id="QFBC01000012">
    <property type="protein sequence ID" value="PWE54064.1"/>
    <property type="molecule type" value="Genomic_DNA"/>
</dbReference>
<dbReference type="InterPro" id="IPR003660">
    <property type="entry name" value="HAMP_dom"/>
</dbReference>
<dbReference type="Proteomes" id="UP000245252">
    <property type="component" value="Unassembled WGS sequence"/>
</dbReference>
<dbReference type="Gene3D" id="3.30.70.270">
    <property type="match status" value="1"/>
</dbReference>
<evidence type="ECO:0000256" key="3">
    <source>
        <dbReference type="SAM" id="Phobius"/>
    </source>
</evidence>
<protein>
    <recommendedName>
        <fullName evidence="1">diguanylate cyclase</fullName>
        <ecNumber evidence="1">2.7.7.65</ecNumber>
    </recommendedName>
</protein>
<evidence type="ECO:0000259" key="5">
    <source>
        <dbReference type="PROSITE" id="PS50887"/>
    </source>
</evidence>
<proteinExistence type="predicted"/>
<evidence type="ECO:0000313" key="7">
    <source>
        <dbReference type="Proteomes" id="UP000245252"/>
    </source>
</evidence>
<dbReference type="InterPro" id="IPR000160">
    <property type="entry name" value="GGDEF_dom"/>
</dbReference>
<dbReference type="SMART" id="SM00304">
    <property type="entry name" value="HAMP"/>
    <property type="match status" value="1"/>
</dbReference>
<comment type="catalytic activity">
    <reaction evidence="2">
        <text>2 GTP = 3',3'-c-di-GMP + 2 diphosphate</text>
        <dbReference type="Rhea" id="RHEA:24898"/>
        <dbReference type="ChEBI" id="CHEBI:33019"/>
        <dbReference type="ChEBI" id="CHEBI:37565"/>
        <dbReference type="ChEBI" id="CHEBI:58805"/>
        <dbReference type="EC" id="2.7.7.65"/>
    </reaction>
</comment>
<name>A0A2U2DL88_9HYPH</name>
<dbReference type="GO" id="GO:0005886">
    <property type="term" value="C:plasma membrane"/>
    <property type="evidence" value="ECO:0007669"/>
    <property type="project" value="TreeGrafter"/>
</dbReference>
<dbReference type="PROSITE" id="PS50887">
    <property type="entry name" value="GGDEF"/>
    <property type="match status" value="1"/>
</dbReference>
<dbReference type="GO" id="GO:1902201">
    <property type="term" value="P:negative regulation of bacterial-type flagellum-dependent cell motility"/>
    <property type="evidence" value="ECO:0007669"/>
    <property type="project" value="TreeGrafter"/>
</dbReference>
<dbReference type="SUPFAM" id="SSF158472">
    <property type="entry name" value="HAMP domain-like"/>
    <property type="match status" value="1"/>
</dbReference>
<dbReference type="Gene3D" id="6.10.340.10">
    <property type="match status" value="1"/>
</dbReference>
<dbReference type="Pfam" id="PF00672">
    <property type="entry name" value="HAMP"/>
    <property type="match status" value="1"/>
</dbReference>
<evidence type="ECO:0000259" key="4">
    <source>
        <dbReference type="PROSITE" id="PS50885"/>
    </source>
</evidence>
<dbReference type="AlphaFoldDB" id="A0A2U2DL88"/>
<dbReference type="SUPFAM" id="SSF55073">
    <property type="entry name" value="Nucleotide cyclase"/>
    <property type="match status" value="1"/>
</dbReference>
<keyword evidence="3" id="KW-0472">Membrane</keyword>
<feature type="domain" description="GGDEF" evidence="5">
    <location>
        <begin position="457"/>
        <end position="590"/>
    </location>
</feature>
<dbReference type="Gene3D" id="3.30.450.40">
    <property type="match status" value="1"/>
</dbReference>
<dbReference type="Pfam" id="PF13185">
    <property type="entry name" value="GAF_2"/>
    <property type="match status" value="1"/>
</dbReference>
<gene>
    <name evidence="6" type="ORF">DEM27_22400</name>
</gene>
<dbReference type="CDD" id="cd01949">
    <property type="entry name" value="GGDEF"/>
    <property type="match status" value="1"/>
</dbReference>
<feature type="transmembrane region" description="Helical" evidence="3">
    <location>
        <begin position="184"/>
        <end position="205"/>
    </location>
</feature>
<dbReference type="PANTHER" id="PTHR45138">
    <property type="entry name" value="REGULATORY COMPONENTS OF SENSORY TRANSDUCTION SYSTEM"/>
    <property type="match status" value="1"/>
</dbReference>
<keyword evidence="7" id="KW-1185">Reference proteome</keyword>
<dbReference type="SMART" id="SM00267">
    <property type="entry name" value="GGDEF"/>
    <property type="match status" value="1"/>
</dbReference>
<dbReference type="InterPro" id="IPR043128">
    <property type="entry name" value="Rev_trsase/Diguanyl_cyclase"/>
</dbReference>
<dbReference type="InterPro" id="IPR029016">
    <property type="entry name" value="GAF-like_dom_sf"/>
</dbReference>
<reference evidence="6 7" key="1">
    <citation type="submission" date="2018-05" db="EMBL/GenBank/DDBJ databases">
        <title>The draft genome of strain NS-104.</title>
        <authorList>
            <person name="Hang P."/>
            <person name="Jiang J."/>
        </authorList>
    </citation>
    <scope>NUCLEOTIDE SEQUENCE [LARGE SCALE GENOMIC DNA]</scope>
    <source>
        <strain evidence="6 7">NS-104</strain>
    </source>
</reference>
<feature type="transmembrane region" description="Helical" evidence="3">
    <location>
        <begin position="6"/>
        <end position="27"/>
    </location>
</feature>
<keyword evidence="3" id="KW-1133">Transmembrane helix</keyword>
<accession>A0A2U2DL88</accession>
<sequence length="595" mass="66117">MRINEITNWAYGFTVLLTALSGAAFMLSANSANQERIAVEQHLALDGLAKHLALVAEERTDEARLYVIRGHERHFEAFAAKENEERNLEHTIERIKEFGASDEELRVLQSVGAAADALDSTEQAAVAAYRRNDVSGARQLLFGPEHERLQALLLGQVEQFSTLTNARTGQALEVARIRSDWLGLAAKVMLALTAALFLGVLYFILKRRISMPLTRMTGIVRRLANQDYTVDVPIDRRQDEIGDMHQAIQIFRTNGIERDRMDAERRQDQQTKDLILQMMHRLQACQNRQELADIVSRFAPQIFPNLAGHLYVMNDGRTSLFRIGTWLEPQHCSETFAPDACWALRRGHAHISNSAHDDIPCHHLDNHVTAGLCVPLMAQGDTIGLLYFEEREGHQGVNEASRLYLELIAENIGLATANLQLRERLTSLATSDALTGLLNRRSLDEALNHLARDNRDEAVACLMIDIDHFKRFNDNYGHDAGDVVMQHVGQIMRDTVGKAGKVFRFGGEEFTVLLPQATEAQGLELAERLREQIAATPFSHRGRILGSVTISVGAASSPQDGPVTTLVTRADAALFRAKSGGRNRTVAASVYSPAA</sequence>
<keyword evidence="3" id="KW-0812">Transmembrane</keyword>